<evidence type="ECO:0000256" key="4">
    <source>
        <dbReference type="ARBA" id="ARBA00022692"/>
    </source>
</evidence>
<dbReference type="RefSeq" id="WP_028527412.1">
    <property type="nucleotide sequence ID" value="NZ_CABLBR010000001.1"/>
</dbReference>
<dbReference type="PANTHER" id="PTHR43744:SF8">
    <property type="entry name" value="SN-GLYCEROL-3-PHOSPHATE TRANSPORT SYSTEM PERMEASE PROTEIN UGPE"/>
    <property type="match status" value="1"/>
</dbReference>
<dbReference type="Pfam" id="PF00528">
    <property type="entry name" value="BPD_transp_1"/>
    <property type="match status" value="1"/>
</dbReference>
<evidence type="ECO:0000256" key="7">
    <source>
        <dbReference type="RuleBase" id="RU363032"/>
    </source>
</evidence>
<keyword evidence="3" id="KW-1003">Cell membrane</keyword>
<dbReference type="Gene3D" id="1.10.3720.10">
    <property type="entry name" value="MetI-like"/>
    <property type="match status" value="1"/>
</dbReference>
<accession>A0ABY5VG20</accession>
<protein>
    <submittedName>
        <fullName evidence="9">Carbohydrate ABC transporter permease</fullName>
    </submittedName>
</protein>
<keyword evidence="4 7" id="KW-0812">Transmembrane</keyword>
<dbReference type="EMBL" id="CP102290">
    <property type="protein sequence ID" value="UWP58835.1"/>
    <property type="molecule type" value="Genomic_DNA"/>
</dbReference>
<dbReference type="InterPro" id="IPR035906">
    <property type="entry name" value="MetI-like_sf"/>
</dbReference>
<keyword evidence="10" id="KW-1185">Reference proteome</keyword>
<evidence type="ECO:0000259" key="8">
    <source>
        <dbReference type="PROSITE" id="PS50928"/>
    </source>
</evidence>
<dbReference type="SUPFAM" id="SSF161098">
    <property type="entry name" value="MetI-like"/>
    <property type="match status" value="1"/>
</dbReference>
<feature type="transmembrane region" description="Helical" evidence="7">
    <location>
        <begin position="89"/>
        <end position="111"/>
    </location>
</feature>
<comment type="similarity">
    <text evidence="7">Belongs to the binding-protein-dependent transport system permease family.</text>
</comment>
<dbReference type="PROSITE" id="PS50928">
    <property type="entry name" value="ABC_TM1"/>
    <property type="match status" value="1"/>
</dbReference>
<reference evidence="9" key="1">
    <citation type="journal article" date="2022" name="Cell">
        <title>Design, construction, and in vivo augmentation of a complex gut microbiome.</title>
        <authorList>
            <person name="Cheng A.G."/>
            <person name="Ho P.Y."/>
            <person name="Aranda-Diaz A."/>
            <person name="Jain S."/>
            <person name="Yu F.B."/>
            <person name="Meng X."/>
            <person name="Wang M."/>
            <person name="Iakiviak M."/>
            <person name="Nagashima K."/>
            <person name="Zhao A."/>
            <person name="Murugkar P."/>
            <person name="Patil A."/>
            <person name="Atabakhsh K."/>
            <person name="Weakley A."/>
            <person name="Yan J."/>
            <person name="Brumbaugh A.R."/>
            <person name="Higginbottom S."/>
            <person name="Dimas A."/>
            <person name="Shiver A.L."/>
            <person name="Deutschbauer A."/>
            <person name="Neff N."/>
            <person name="Sonnenburg J.L."/>
            <person name="Huang K.C."/>
            <person name="Fischbach M.A."/>
        </authorList>
    </citation>
    <scope>NUCLEOTIDE SEQUENCE</scope>
    <source>
        <strain evidence="9">DSM 19829</strain>
    </source>
</reference>
<gene>
    <name evidence="9" type="ORF">NQ502_15880</name>
</gene>
<dbReference type="PANTHER" id="PTHR43744">
    <property type="entry name" value="ABC TRANSPORTER PERMEASE PROTEIN MG189-RELATED-RELATED"/>
    <property type="match status" value="1"/>
</dbReference>
<feature type="transmembrane region" description="Helical" evidence="7">
    <location>
        <begin position="123"/>
        <end position="144"/>
    </location>
</feature>
<keyword evidence="6 7" id="KW-0472">Membrane</keyword>
<evidence type="ECO:0000256" key="2">
    <source>
        <dbReference type="ARBA" id="ARBA00022448"/>
    </source>
</evidence>
<comment type="subcellular location">
    <subcellularLocation>
        <location evidence="1 7">Cell membrane</location>
        <topology evidence="1 7">Multi-pass membrane protein</topology>
    </subcellularLocation>
</comment>
<feature type="transmembrane region" description="Helical" evidence="7">
    <location>
        <begin position="259"/>
        <end position="280"/>
    </location>
</feature>
<proteinExistence type="inferred from homology"/>
<feature type="domain" description="ABC transmembrane type-1" evidence="8">
    <location>
        <begin position="85"/>
        <end position="275"/>
    </location>
</feature>
<evidence type="ECO:0000256" key="1">
    <source>
        <dbReference type="ARBA" id="ARBA00004651"/>
    </source>
</evidence>
<evidence type="ECO:0000256" key="5">
    <source>
        <dbReference type="ARBA" id="ARBA00022989"/>
    </source>
</evidence>
<name>A0ABY5VG20_9FIRM</name>
<dbReference type="CDD" id="cd06261">
    <property type="entry name" value="TM_PBP2"/>
    <property type="match status" value="1"/>
</dbReference>
<feature type="transmembrane region" description="Helical" evidence="7">
    <location>
        <begin position="156"/>
        <end position="175"/>
    </location>
</feature>
<organism evidence="9 10">
    <name type="scientific">Ruminococcus gauvreauii</name>
    <dbReference type="NCBI Taxonomy" id="438033"/>
    <lineage>
        <taxon>Bacteria</taxon>
        <taxon>Bacillati</taxon>
        <taxon>Bacillota</taxon>
        <taxon>Clostridia</taxon>
        <taxon>Eubacteriales</taxon>
        <taxon>Oscillospiraceae</taxon>
        <taxon>Ruminococcus</taxon>
    </lineage>
</organism>
<evidence type="ECO:0000256" key="6">
    <source>
        <dbReference type="ARBA" id="ARBA00023136"/>
    </source>
</evidence>
<feature type="transmembrane region" description="Helical" evidence="7">
    <location>
        <begin position="21"/>
        <end position="44"/>
    </location>
</feature>
<dbReference type="InterPro" id="IPR000515">
    <property type="entry name" value="MetI-like"/>
</dbReference>
<evidence type="ECO:0000313" key="9">
    <source>
        <dbReference type="EMBL" id="UWP58835.1"/>
    </source>
</evidence>
<dbReference type="Proteomes" id="UP001060164">
    <property type="component" value="Chromosome"/>
</dbReference>
<evidence type="ECO:0000256" key="3">
    <source>
        <dbReference type="ARBA" id="ARBA00022475"/>
    </source>
</evidence>
<sequence length="290" mass="32413">MRKKNKDSVSGSRQVYSTKEKVVRGMISAILCCYCMITVVVILITVMDSFKTKIDIVTNLTGLPTKLTLDNYISFIKTGNFSLYFRNSLILTVIGTAGCIFLSMMVAYGIARYKFKGRELLASYTLIGSMVPIQVMILPILLILRNVGLTDSLVGVLLIYFSMISMSCLVFQKFFMTIPAALEESARLDGCSDFRVFVQIILPISKPVLFTETLIMAIQFWNDFYIPMLFLNGQKTTTLTLAIYRYLTQFTTYMGESMAAVVITLLPIVILYFLFSSQIVEGLTGGAVKG</sequence>
<keyword evidence="5 7" id="KW-1133">Transmembrane helix</keyword>
<evidence type="ECO:0000313" key="10">
    <source>
        <dbReference type="Proteomes" id="UP001060164"/>
    </source>
</evidence>
<keyword evidence="2 7" id="KW-0813">Transport</keyword>